<dbReference type="GeneID" id="58195690"/>
<proteinExistence type="predicted"/>
<dbReference type="PATRIC" id="fig|1191460.12.peg.2843"/>
<dbReference type="HOGENOM" id="CLU_036687_1_0_6"/>
<name>N8ZXP5_ACIVR</name>
<protein>
    <submittedName>
        <fullName evidence="2">Uncharacterized protein</fullName>
    </submittedName>
</protein>
<dbReference type="OrthoDB" id="6073551at2"/>
<reference evidence="2 3" key="1">
    <citation type="submission" date="2013-02" db="EMBL/GenBank/DDBJ databases">
        <title>The Genome Sequence of Acinetobacter venetianus CIP 110063.</title>
        <authorList>
            <consortium name="The Broad Institute Genome Sequencing Platform"/>
            <consortium name="The Broad Institute Genome Sequencing Center for Infectious Disease"/>
            <person name="Cerqueira G."/>
            <person name="Feldgarden M."/>
            <person name="Courvalin P."/>
            <person name="Perichon B."/>
            <person name="Grillot-Courvalin C."/>
            <person name="Clermont D."/>
            <person name="Rocha E."/>
            <person name="Yoon E.-J."/>
            <person name="Nemec A."/>
            <person name="Walker B."/>
            <person name="Young S.K."/>
            <person name="Zeng Q."/>
            <person name="Gargeya S."/>
            <person name="Fitzgerald M."/>
            <person name="Haas B."/>
            <person name="Abouelleil A."/>
            <person name="Alvarado L."/>
            <person name="Arachchi H.M."/>
            <person name="Berlin A.M."/>
            <person name="Chapman S.B."/>
            <person name="Dewar J."/>
            <person name="Goldberg J."/>
            <person name="Griggs A."/>
            <person name="Gujja S."/>
            <person name="Hansen M."/>
            <person name="Howarth C."/>
            <person name="Imamovic A."/>
            <person name="Larimer J."/>
            <person name="McCowan C."/>
            <person name="Murphy C."/>
            <person name="Neiman D."/>
            <person name="Pearson M."/>
            <person name="Priest M."/>
            <person name="Roberts A."/>
            <person name="Saif S."/>
            <person name="Shea T."/>
            <person name="Sisk P."/>
            <person name="Sykes S."/>
            <person name="Wortman J."/>
            <person name="Nusbaum C."/>
            <person name="Birren B."/>
        </authorList>
    </citation>
    <scope>NUCLEOTIDE SEQUENCE [LARGE SCALE GENOMIC DNA]</scope>
    <source>
        <strain evidence="3">ATCC 31012 / DSM 23050 / BCRC 14357 / CCUG 45561 / CIP 110063 / KCTC 2702 / LMG 19082 / RAG-1</strain>
    </source>
</reference>
<sequence>MRQFRFLNLALLALGSLCLNSAYAASSTLHSLTDSEMSAATGQALMSLSYIAPTDSANLETLRNSSSNIGFYKLGLEAKVELNANIRNLQLGCGGVNGAGACDIDIKNLSLSGLNDGTVASGSQQGSPTFSGDRAATSAQITNPFLEFAIKNPDSASTREVAGFRLSAEAIEGLLSAGLENSGILSSTDGIQSLSGYLQLANLSGEVSTQATTFGAAGAAGCAAIVGQANGSCQAIAGKINSTIGGQRGFVSYTSAASSDTLGISVPSLTVPFTKNTTSVITGNRMTSAVVNNINVTVPHIALDCARSNRASAAACGNAPTSNFVNQLSVDLIQYGNYPNGTSLTTNGNSTDCITVIFICVVGTAQFQMGAGSTLDGLNLNVTFNEALNLFHNIPLRGTGGYLALQKQALQWPGSNSDDIAQTGWWLSFKDPIDLGYLTSTNKADISAVLPQVAGFVTQALMQGSDIPVSLIDGLNAATGNPLVKTLNIDVSSQTANLSLSNLQLTSQYVTSNCYGGNQFC</sequence>
<feature type="signal peptide" evidence="1">
    <location>
        <begin position="1"/>
        <end position="24"/>
    </location>
</feature>
<dbReference type="AlphaFoldDB" id="N8ZXP5"/>
<comment type="caution">
    <text evidence="2">The sequence shown here is derived from an EMBL/GenBank/DDBJ whole genome shotgun (WGS) entry which is preliminary data.</text>
</comment>
<evidence type="ECO:0000256" key="1">
    <source>
        <dbReference type="SAM" id="SignalP"/>
    </source>
</evidence>
<dbReference type="EMBL" id="APPO01000019">
    <property type="protein sequence ID" value="ENV36320.1"/>
    <property type="molecule type" value="Genomic_DNA"/>
</dbReference>
<dbReference type="eggNOG" id="ENOG50339U3">
    <property type="taxonomic scope" value="Bacteria"/>
</dbReference>
<evidence type="ECO:0000313" key="2">
    <source>
        <dbReference type="EMBL" id="ENV36320.1"/>
    </source>
</evidence>
<dbReference type="RefSeq" id="WP_004881243.1">
    <property type="nucleotide sequence ID" value="NZ_AKIQ01000003.1"/>
</dbReference>
<keyword evidence="1" id="KW-0732">Signal</keyword>
<dbReference type="Proteomes" id="UP000018445">
    <property type="component" value="Unassembled WGS sequence"/>
</dbReference>
<keyword evidence="3" id="KW-1185">Reference proteome</keyword>
<evidence type="ECO:0000313" key="3">
    <source>
        <dbReference type="Proteomes" id="UP000018445"/>
    </source>
</evidence>
<organism evidence="2 3">
    <name type="scientific">Acinetobacter venetianus (strain ATCC 31012 / DSM 23050 / BCRC 14357 / CCUG 45561 / CIP 110063 / KCTC 2702 / LMG 19082 / RAG-1)</name>
    <dbReference type="NCBI Taxonomy" id="1191460"/>
    <lineage>
        <taxon>Bacteria</taxon>
        <taxon>Pseudomonadati</taxon>
        <taxon>Pseudomonadota</taxon>
        <taxon>Gammaproteobacteria</taxon>
        <taxon>Moraxellales</taxon>
        <taxon>Moraxellaceae</taxon>
        <taxon>Acinetobacter</taxon>
    </lineage>
</organism>
<feature type="chain" id="PRO_5004139100" evidence="1">
    <location>
        <begin position="25"/>
        <end position="521"/>
    </location>
</feature>
<gene>
    <name evidence="2" type="ORF">F959_02850</name>
</gene>
<accession>N8ZXP5</accession>